<keyword evidence="15" id="KW-0443">Lipid metabolism</keyword>
<evidence type="ECO:0000256" key="9">
    <source>
        <dbReference type="ARBA" id="ARBA00022679"/>
    </source>
</evidence>
<evidence type="ECO:0000256" key="2">
    <source>
        <dbReference type="ARBA" id="ARBA00004765"/>
    </source>
</evidence>
<evidence type="ECO:0000256" key="10">
    <source>
        <dbReference type="ARBA" id="ARBA00023136"/>
    </source>
</evidence>
<evidence type="ECO:0000256" key="1">
    <source>
        <dbReference type="ARBA" id="ARBA00004413"/>
    </source>
</evidence>
<dbReference type="AlphaFoldDB" id="A0A4U1BA29"/>
<evidence type="ECO:0000256" key="3">
    <source>
        <dbReference type="ARBA" id="ARBA00005189"/>
    </source>
</evidence>
<evidence type="ECO:0000256" key="14">
    <source>
        <dbReference type="ARBA" id="ARBA00048427"/>
    </source>
</evidence>
<dbReference type="InterPro" id="IPR041728">
    <property type="entry name" value="GPAT/DHAPAT_LPLAT"/>
</dbReference>
<keyword evidence="10 15" id="KW-0472">Membrane</keyword>
<keyword evidence="8 15" id="KW-0444">Lipid biosynthesis</keyword>
<comment type="pathway">
    <text evidence="3">Lipid metabolism.</text>
</comment>
<proteinExistence type="inferred from homology"/>
<comment type="pathway">
    <text evidence="2 15">Phospholipid metabolism; CDP-diacylglycerol biosynthesis; CDP-diacylglycerol from sn-glycerol 3-phosphate: step 1/3.</text>
</comment>
<evidence type="ECO:0000256" key="12">
    <source>
        <dbReference type="ARBA" id="ARBA00023264"/>
    </source>
</evidence>
<dbReference type="Pfam" id="PF01553">
    <property type="entry name" value="Acyltransferase"/>
    <property type="match status" value="1"/>
</dbReference>
<dbReference type="GO" id="GO:0016024">
    <property type="term" value="P:CDP-diacylglycerol biosynthetic process"/>
    <property type="evidence" value="ECO:0007669"/>
    <property type="project" value="UniProtKB-UniRule"/>
</dbReference>
<sequence>MQGARWLQKPAVTSRLVPEDPTSELDIDPTRPLVYVMAHESHSDLLALHEACLNCGLPSPLEPLEVKGEKVSRVVWLSGATPLFGKRKRADFMARFEKLLGLHRTHDDLDAQVVPVSLFWGRNPGKEESVSATLLNRDHPTWLRKFFILMMLGRDNFIRFSRPVSLRYMADHHGTDEGIAQKLARVARVHFGRQRTVATGPRLPDRQALFASLLASQGLQQAIADEAKSKGISEEKARERATEYLEEIAADYSSNLIRIGERILSWLWNKIYNGINVRGAEQVRQLSQDGHEIVFVPCHRSHMDYLLLSYIIYQQGMVPPHIAAGVNLNFWPAGPIFRQGGAFFIRRSFKGNKLYADVFREYLHQLFARGYSIEYFCEGGRSRTGRLLPPKTGMIAMTIQTVLRGIERPVTLVPIYLGYDHVMEVSTYHKELKGKKKEKEGIGQVLSALKKLRNYGEGYVNFGQPVTVHQFLNDKVPNWREDTQEDPYQKQPWLTPVVNELANQLMCNINDAAAVSSVTLTATTLLATQQHAMPRAALEQQLDFYLKLLQAVPYTPYTTLTEGDGKKVLQTVLDLEKFQLSQDDLGEIVSIADNQAVTMTYYRNNILHLMILPSLLASLALRCTKPSRQGLIDDARQLYPLLQAELFMGLDGELEEYLQALINELINHGHLAEAENGQLTLVESHRNSLMQLAAISQETLQRYAILLARLQAEPGIERGALEKEATKLAERLCKLHGTSAPEFFDKKVFNTLTLRLKEMGCIGDDPDTDLIKSLAQLVLKQLPVSMRASISQAG</sequence>
<evidence type="ECO:0000256" key="15">
    <source>
        <dbReference type="HAMAP-Rule" id="MF_00393"/>
    </source>
</evidence>
<dbReference type="OrthoDB" id="335193at2"/>
<evidence type="ECO:0000256" key="4">
    <source>
        <dbReference type="ARBA" id="ARBA00007937"/>
    </source>
</evidence>
<evidence type="ECO:0000313" key="18">
    <source>
        <dbReference type="Proteomes" id="UP000305674"/>
    </source>
</evidence>
<dbReference type="Pfam" id="PF19277">
    <property type="entry name" value="GPAT_C"/>
    <property type="match status" value="1"/>
</dbReference>
<comment type="caution">
    <text evidence="17">The sequence shown here is derived from an EMBL/GenBank/DDBJ whole genome shotgun (WGS) entry which is preliminary data.</text>
</comment>
<comment type="similarity">
    <text evidence="4 15">Belongs to the GPAT/DAPAT family.</text>
</comment>
<keyword evidence="7 15" id="KW-1003">Cell membrane</keyword>
<evidence type="ECO:0000256" key="11">
    <source>
        <dbReference type="ARBA" id="ARBA00023209"/>
    </source>
</evidence>
<evidence type="ECO:0000256" key="7">
    <source>
        <dbReference type="ARBA" id="ARBA00022475"/>
    </source>
</evidence>
<accession>A0A4U1BA29</accession>
<keyword evidence="12 15" id="KW-1208">Phospholipid metabolism</keyword>
<keyword evidence="18" id="KW-1185">Reference proteome</keyword>
<dbReference type="PIRSF" id="PIRSF000437">
    <property type="entry name" value="GPAT_DHAPAT"/>
    <property type="match status" value="1"/>
</dbReference>
<protein>
    <recommendedName>
        <fullName evidence="6 15">Glycerol-3-phosphate acyltransferase</fullName>
        <shortName evidence="15">GPAT</shortName>
        <ecNumber evidence="5 15">2.3.1.15</ecNumber>
    </recommendedName>
</protein>
<dbReference type="InterPro" id="IPR028354">
    <property type="entry name" value="GPAT_PlsB"/>
</dbReference>
<reference evidence="17 18" key="1">
    <citation type="submission" date="2019-04" db="EMBL/GenBank/DDBJ databases">
        <authorList>
            <person name="Hwang J.C."/>
        </authorList>
    </citation>
    <scope>NUCLEOTIDE SEQUENCE [LARGE SCALE GENOMIC DNA]</scope>
    <source>
        <strain evidence="17 18">IMCC35001</strain>
    </source>
</reference>
<feature type="short sequence motif" description="HXXXXD motif" evidence="15">
    <location>
        <begin position="298"/>
        <end position="303"/>
    </location>
</feature>
<keyword evidence="11 15" id="KW-0594">Phospholipid biosynthesis</keyword>
<dbReference type="CDD" id="cd07993">
    <property type="entry name" value="LPLAT_DHAPAT-like"/>
    <property type="match status" value="1"/>
</dbReference>
<dbReference type="InterPro" id="IPR022284">
    <property type="entry name" value="GPAT/DHAPAT"/>
</dbReference>
<dbReference type="SMART" id="SM00563">
    <property type="entry name" value="PlsC"/>
    <property type="match status" value="1"/>
</dbReference>
<dbReference type="PIRSF" id="PIRSF500064">
    <property type="entry name" value="GPAT"/>
    <property type="match status" value="1"/>
</dbReference>
<comment type="subcellular location">
    <subcellularLocation>
        <location evidence="1 15">Cell membrane</location>
        <topology evidence="1 15">Peripheral membrane protein</topology>
        <orientation evidence="1 15">Cytoplasmic side</orientation>
    </subcellularLocation>
</comment>
<dbReference type="InterPro" id="IPR002123">
    <property type="entry name" value="Plipid/glycerol_acylTrfase"/>
</dbReference>
<keyword evidence="13 15" id="KW-0012">Acyltransferase</keyword>
<dbReference type="SUPFAM" id="SSF69593">
    <property type="entry name" value="Glycerol-3-phosphate (1)-acyltransferase"/>
    <property type="match status" value="1"/>
</dbReference>
<evidence type="ECO:0000313" key="17">
    <source>
        <dbReference type="EMBL" id="TKB47659.1"/>
    </source>
</evidence>
<name>A0A4U1BA29_9GAMM</name>
<gene>
    <name evidence="15 17" type="primary">plsB</name>
    <name evidence="17" type="ORF">FCL40_15475</name>
</gene>
<dbReference type="EC" id="2.3.1.15" evidence="5 15"/>
<dbReference type="UniPathway" id="UPA00557">
    <property type="reaction ID" value="UER00612"/>
</dbReference>
<dbReference type="NCBIfam" id="NF003441">
    <property type="entry name" value="PRK04974.1"/>
    <property type="match status" value="1"/>
</dbReference>
<dbReference type="GO" id="GO:0006631">
    <property type="term" value="P:fatty acid metabolic process"/>
    <property type="evidence" value="ECO:0007669"/>
    <property type="project" value="TreeGrafter"/>
</dbReference>
<evidence type="ECO:0000256" key="6">
    <source>
        <dbReference type="ARBA" id="ARBA00013432"/>
    </source>
</evidence>
<dbReference type="GO" id="GO:0005886">
    <property type="term" value="C:plasma membrane"/>
    <property type="evidence" value="ECO:0007669"/>
    <property type="project" value="UniProtKB-SubCell"/>
</dbReference>
<evidence type="ECO:0000259" key="16">
    <source>
        <dbReference type="SMART" id="SM00563"/>
    </source>
</evidence>
<dbReference type="EMBL" id="SWCI01000013">
    <property type="protein sequence ID" value="TKB47659.1"/>
    <property type="molecule type" value="Genomic_DNA"/>
</dbReference>
<dbReference type="PANTHER" id="PTHR12563">
    <property type="entry name" value="GLYCEROL-3-PHOSPHATE ACYLTRANSFERASE"/>
    <property type="match status" value="1"/>
</dbReference>
<comment type="catalytic activity">
    <reaction evidence="14 15">
        <text>sn-glycerol 3-phosphate + an acyl-CoA = a 1-acyl-sn-glycero-3-phosphate + CoA</text>
        <dbReference type="Rhea" id="RHEA:15325"/>
        <dbReference type="ChEBI" id="CHEBI:57287"/>
        <dbReference type="ChEBI" id="CHEBI:57597"/>
        <dbReference type="ChEBI" id="CHEBI:57970"/>
        <dbReference type="ChEBI" id="CHEBI:58342"/>
        <dbReference type="EC" id="2.3.1.15"/>
    </reaction>
</comment>
<evidence type="ECO:0000256" key="5">
    <source>
        <dbReference type="ARBA" id="ARBA00013113"/>
    </source>
</evidence>
<dbReference type="RefSeq" id="WP_136854250.1">
    <property type="nucleotide sequence ID" value="NZ_SWCI01000013.1"/>
</dbReference>
<comment type="domain">
    <text evidence="15">The HXXXXD motif is essential for acyltransferase activity and may constitute the binding site for the phosphate moiety of the glycerol-3-phosphate.</text>
</comment>
<dbReference type="PANTHER" id="PTHR12563:SF17">
    <property type="entry name" value="DIHYDROXYACETONE PHOSPHATE ACYLTRANSFERASE"/>
    <property type="match status" value="1"/>
</dbReference>
<keyword evidence="9 15" id="KW-0808">Transferase</keyword>
<feature type="domain" description="Phospholipid/glycerol acyltransferase" evidence="16">
    <location>
        <begin position="293"/>
        <end position="420"/>
    </location>
</feature>
<dbReference type="GO" id="GO:0004366">
    <property type="term" value="F:glycerol-3-phosphate O-acyltransferase activity"/>
    <property type="evidence" value="ECO:0007669"/>
    <property type="project" value="UniProtKB-UniRule"/>
</dbReference>
<organism evidence="17 18">
    <name type="scientific">Ferrimonas sediminicola</name>
    <dbReference type="NCBI Taxonomy" id="2569538"/>
    <lineage>
        <taxon>Bacteria</taxon>
        <taxon>Pseudomonadati</taxon>
        <taxon>Pseudomonadota</taxon>
        <taxon>Gammaproteobacteria</taxon>
        <taxon>Alteromonadales</taxon>
        <taxon>Ferrimonadaceae</taxon>
        <taxon>Ferrimonas</taxon>
    </lineage>
</organism>
<evidence type="ECO:0000256" key="13">
    <source>
        <dbReference type="ARBA" id="ARBA00023315"/>
    </source>
</evidence>
<dbReference type="InterPro" id="IPR045520">
    <property type="entry name" value="GPAT/DHAPAT_C"/>
</dbReference>
<dbReference type="NCBIfam" id="TIGR03703">
    <property type="entry name" value="plsB"/>
    <property type="match status" value="1"/>
</dbReference>
<dbReference type="HAMAP" id="MF_00393">
    <property type="entry name" value="Glyc3P_acyltrans"/>
    <property type="match status" value="1"/>
</dbReference>
<evidence type="ECO:0000256" key="8">
    <source>
        <dbReference type="ARBA" id="ARBA00022516"/>
    </source>
</evidence>
<dbReference type="Proteomes" id="UP000305674">
    <property type="component" value="Unassembled WGS sequence"/>
</dbReference>